<dbReference type="OrthoDB" id="3763456at2759"/>
<evidence type="ECO:0000313" key="3">
    <source>
        <dbReference type="Proteomes" id="UP000800097"/>
    </source>
</evidence>
<dbReference type="Proteomes" id="UP000800097">
    <property type="component" value="Unassembled WGS sequence"/>
</dbReference>
<dbReference type="RefSeq" id="XP_033648979.1">
    <property type="nucleotide sequence ID" value="XM_033799430.1"/>
</dbReference>
<accession>A0A6A6J4E1</accession>
<dbReference type="EMBL" id="ML986542">
    <property type="protein sequence ID" value="KAF2271440.1"/>
    <property type="molecule type" value="Genomic_DNA"/>
</dbReference>
<reference evidence="2" key="1">
    <citation type="journal article" date="2020" name="Stud. Mycol.">
        <title>101 Dothideomycetes genomes: a test case for predicting lifestyles and emergence of pathogens.</title>
        <authorList>
            <person name="Haridas S."/>
            <person name="Albert R."/>
            <person name="Binder M."/>
            <person name="Bloem J."/>
            <person name="Labutti K."/>
            <person name="Salamov A."/>
            <person name="Andreopoulos B."/>
            <person name="Baker S."/>
            <person name="Barry K."/>
            <person name="Bills G."/>
            <person name="Bluhm B."/>
            <person name="Cannon C."/>
            <person name="Castanera R."/>
            <person name="Culley D."/>
            <person name="Daum C."/>
            <person name="Ezra D."/>
            <person name="Gonzalez J."/>
            <person name="Henrissat B."/>
            <person name="Kuo A."/>
            <person name="Liang C."/>
            <person name="Lipzen A."/>
            <person name="Lutzoni F."/>
            <person name="Magnuson J."/>
            <person name="Mondo S."/>
            <person name="Nolan M."/>
            <person name="Ohm R."/>
            <person name="Pangilinan J."/>
            <person name="Park H.-J."/>
            <person name="Ramirez L."/>
            <person name="Alfaro M."/>
            <person name="Sun H."/>
            <person name="Tritt A."/>
            <person name="Yoshinaga Y."/>
            <person name="Zwiers L.-H."/>
            <person name="Turgeon B."/>
            <person name="Goodwin S."/>
            <person name="Spatafora J."/>
            <person name="Crous P."/>
            <person name="Grigoriev I."/>
        </authorList>
    </citation>
    <scope>NUCLEOTIDE SEQUENCE</scope>
    <source>
        <strain evidence="2">CBS 379.55</strain>
    </source>
</reference>
<sequence length="140" mass="15771">MTSTKSNTYETVSTRSPIQEPQHGIKHQMTTPPKPTSPSDGKDNDADEDAHAFILQELSELNLFLPSPNWRQKDGQWIPVLDRAVHSNRERLRLRLEGDGWDFVAGKYAEEEDSGSASKESMDEELDIVLIMHAPEAGRN</sequence>
<gene>
    <name evidence="2" type="ORF">EI97DRAFT_437870</name>
</gene>
<feature type="region of interest" description="Disordered" evidence="1">
    <location>
        <begin position="1"/>
        <end position="50"/>
    </location>
</feature>
<evidence type="ECO:0000256" key="1">
    <source>
        <dbReference type="SAM" id="MobiDB-lite"/>
    </source>
</evidence>
<organism evidence="2 3">
    <name type="scientific">Westerdykella ornata</name>
    <dbReference type="NCBI Taxonomy" id="318751"/>
    <lineage>
        <taxon>Eukaryota</taxon>
        <taxon>Fungi</taxon>
        <taxon>Dikarya</taxon>
        <taxon>Ascomycota</taxon>
        <taxon>Pezizomycotina</taxon>
        <taxon>Dothideomycetes</taxon>
        <taxon>Pleosporomycetidae</taxon>
        <taxon>Pleosporales</taxon>
        <taxon>Sporormiaceae</taxon>
        <taxon>Westerdykella</taxon>
    </lineage>
</organism>
<dbReference type="AlphaFoldDB" id="A0A6A6J4E1"/>
<dbReference type="GeneID" id="54552605"/>
<feature type="compositionally biased region" description="Polar residues" evidence="1">
    <location>
        <begin position="1"/>
        <end position="19"/>
    </location>
</feature>
<evidence type="ECO:0000313" key="2">
    <source>
        <dbReference type="EMBL" id="KAF2271440.1"/>
    </source>
</evidence>
<name>A0A6A6J4E1_WESOR</name>
<proteinExistence type="predicted"/>
<protein>
    <submittedName>
        <fullName evidence="2">Uncharacterized protein</fullName>
    </submittedName>
</protein>
<keyword evidence="3" id="KW-1185">Reference proteome</keyword>